<feature type="domain" description="VOC" evidence="1">
    <location>
        <begin position="206"/>
        <end position="317"/>
    </location>
</feature>
<dbReference type="InterPro" id="IPR029068">
    <property type="entry name" value="Glyas_Bleomycin-R_OHBP_Dase"/>
</dbReference>
<dbReference type="EMBL" id="BAAAPF010000599">
    <property type="protein sequence ID" value="GAA1516548.1"/>
    <property type="molecule type" value="Genomic_DNA"/>
</dbReference>
<dbReference type="PROSITE" id="PS51819">
    <property type="entry name" value="VOC"/>
    <property type="match status" value="2"/>
</dbReference>
<comment type="caution">
    <text evidence="2">The sequence shown here is derived from an EMBL/GenBank/DDBJ whole genome shotgun (WGS) entry which is preliminary data.</text>
</comment>
<proteinExistence type="predicted"/>
<reference evidence="3" key="1">
    <citation type="journal article" date="2019" name="Int. J. Syst. Evol. Microbiol.">
        <title>The Global Catalogue of Microorganisms (GCM) 10K type strain sequencing project: providing services to taxonomists for standard genome sequencing and annotation.</title>
        <authorList>
            <consortium name="The Broad Institute Genomics Platform"/>
            <consortium name="The Broad Institute Genome Sequencing Center for Infectious Disease"/>
            <person name="Wu L."/>
            <person name="Ma J."/>
        </authorList>
    </citation>
    <scope>NUCLEOTIDE SEQUENCE [LARGE SCALE GENOMIC DNA]</scope>
    <source>
        <strain evidence="3">JCM 15481</strain>
    </source>
</reference>
<organism evidence="2 3">
    <name type="scientific">Streptomyces synnematoformans</name>
    <dbReference type="NCBI Taxonomy" id="415721"/>
    <lineage>
        <taxon>Bacteria</taxon>
        <taxon>Bacillati</taxon>
        <taxon>Actinomycetota</taxon>
        <taxon>Actinomycetes</taxon>
        <taxon>Kitasatosporales</taxon>
        <taxon>Streptomycetaceae</taxon>
        <taxon>Streptomyces</taxon>
    </lineage>
</organism>
<sequence>MEAILAQRRAALPTPPPKTHIFWRDGQFLKRIGAEGAHRSRGDENIYTGVTGTSPTATIRRSERAAMSEGAILSAPGTPCWVSLMVHRLDTTEDFYRGLFGWVFEEGPRALGPYRLARLDGGQVAGIGAMAPDRRLPVDWTPYLATDDADAASELVRCCGGTVGVGPLDADAAGRKAICSDPAGAVFGLWQPRRHTGVERHGRPGTPVWNDLLVAEPTMVAKFYELVFGYDVRAEGDVATLYVQGRPVASICGADEETLREAGPRWTTHFEVADVDAAVARAEELGGRRVREPHDTPAGRMAEVADLEGARFTVVRSPR</sequence>
<feature type="domain" description="VOC" evidence="1">
    <location>
        <begin position="78"/>
        <end position="192"/>
    </location>
</feature>
<evidence type="ECO:0000313" key="2">
    <source>
        <dbReference type="EMBL" id="GAA1516548.1"/>
    </source>
</evidence>
<dbReference type="PANTHER" id="PTHR33993:SF10">
    <property type="entry name" value="CONSERVED PROTEIN"/>
    <property type="match status" value="1"/>
</dbReference>
<accession>A0ABN2AEE3</accession>
<dbReference type="PANTHER" id="PTHR33993">
    <property type="entry name" value="GLYOXALASE-RELATED"/>
    <property type="match status" value="1"/>
</dbReference>
<evidence type="ECO:0000259" key="1">
    <source>
        <dbReference type="PROSITE" id="PS51819"/>
    </source>
</evidence>
<dbReference type="Pfam" id="PF18029">
    <property type="entry name" value="Glyoxalase_6"/>
    <property type="match status" value="1"/>
</dbReference>
<dbReference type="InterPro" id="IPR037523">
    <property type="entry name" value="VOC_core"/>
</dbReference>
<name>A0ABN2AEE3_9ACTN</name>
<gene>
    <name evidence="2" type="ORF">GCM10009802_67540</name>
</gene>
<evidence type="ECO:0000313" key="3">
    <source>
        <dbReference type="Proteomes" id="UP001500443"/>
    </source>
</evidence>
<keyword evidence="3" id="KW-1185">Reference proteome</keyword>
<dbReference type="Proteomes" id="UP001500443">
    <property type="component" value="Unassembled WGS sequence"/>
</dbReference>
<dbReference type="SUPFAM" id="SSF54593">
    <property type="entry name" value="Glyoxalase/Bleomycin resistance protein/Dihydroxybiphenyl dioxygenase"/>
    <property type="match status" value="2"/>
</dbReference>
<dbReference type="CDD" id="cd07247">
    <property type="entry name" value="SgaA_N_like"/>
    <property type="match status" value="1"/>
</dbReference>
<dbReference type="InterPro" id="IPR052164">
    <property type="entry name" value="Anthracycline_SecMetBiosynth"/>
</dbReference>
<protein>
    <submittedName>
        <fullName evidence="2">VOC family protein</fullName>
    </submittedName>
</protein>
<dbReference type="InterPro" id="IPR041581">
    <property type="entry name" value="Glyoxalase_6"/>
</dbReference>
<dbReference type="Gene3D" id="3.10.180.10">
    <property type="entry name" value="2,3-Dihydroxybiphenyl 1,2-Dioxygenase, domain 1"/>
    <property type="match status" value="2"/>
</dbReference>